<protein>
    <submittedName>
        <fullName evidence="1">Uncharacterized protein</fullName>
    </submittedName>
</protein>
<dbReference type="Proteomes" id="UP001153365">
    <property type="component" value="Unassembled WGS sequence"/>
</dbReference>
<gene>
    <name evidence="1" type="ORF">PPACK8108_LOCUS12544</name>
</gene>
<comment type="caution">
    <text evidence="1">The sequence shown here is derived from an EMBL/GenBank/DDBJ whole genome shotgun (WGS) entry which is preliminary data.</text>
</comment>
<organism evidence="1 2">
    <name type="scientific">Phakopsora pachyrhizi</name>
    <name type="common">Asian soybean rust disease fungus</name>
    <dbReference type="NCBI Taxonomy" id="170000"/>
    <lineage>
        <taxon>Eukaryota</taxon>
        <taxon>Fungi</taxon>
        <taxon>Dikarya</taxon>
        <taxon>Basidiomycota</taxon>
        <taxon>Pucciniomycotina</taxon>
        <taxon>Pucciniomycetes</taxon>
        <taxon>Pucciniales</taxon>
        <taxon>Phakopsoraceae</taxon>
        <taxon>Phakopsora</taxon>
    </lineage>
</organism>
<dbReference type="AlphaFoldDB" id="A0AAV0B1V5"/>
<keyword evidence="2" id="KW-1185">Reference proteome</keyword>
<sequence>MPMIDATGLAGRERVDIARPTTQGILQGQQCKGSGGVRRGWATIAVRTKARIRFGGTKIV</sequence>
<name>A0AAV0B1V5_PHAPC</name>
<accession>A0AAV0B1V5</accession>
<evidence type="ECO:0000313" key="2">
    <source>
        <dbReference type="Proteomes" id="UP001153365"/>
    </source>
</evidence>
<reference evidence="1" key="1">
    <citation type="submission" date="2022-06" db="EMBL/GenBank/DDBJ databases">
        <authorList>
            <consortium name="SYNGENTA / RWTH Aachen University"/>
        </authorList>
    </citation>
    <scope>NUCLEOTIDE SEQUENCE</scope>
</reference>
<evidence type="ECO:0000313" key="1">
    <source>
        <dbReference type="EMBL" id="CAH7677393.1"/>
    </source>
</evidence>
<proteinExistence type="predicted"/>
<dbReference type="EMBL" id="CALTRL010003027">
    <property type="protein sequence ID" value="CAH7677393.1"/>
    <property type="molecule type" value="Genomic_DNA"/>
</dbReference>